<reference evidence="1" key="1">
    <citation type="submission" date="2021-03" db="EMBL/GenBank/DDBJ databases">
        <authorList>
            <consortium name="DOE Joint Genome Institute"/>
            <person name="Ahrendt S."/>
            <person name="Looney B.P."/>
            <person name="Miyauchi S."/>
            <person name="Morin E."/>
            <person name="Drula E."/>
            <person name="Courty P.E."/>
            <person name="Chicoki N."/>
            <person name="Fauchery L."/>
            <person name="Kohler A."/>
            <person name="Kuo A."/>
            <person name="Labutti K."/>
            <person name="Pangilinan J."/>
            <person name="Lipzen A."/>
            <person name="Riley R."/>
            <person name="Andreopoulos W."/>
            <person name="He G."/>
            <person name="Johnson J."/>
            <person name="Barry K.W."/>
            <person name="Grigoriev I.V."/>
            <person name="Nagy L."/>
            <person name="Hibbett D."/>
            <person name="Henrissat B."/>
            <person name="Matheny P.B."/>
            <person name="Labbe J."/>
            <person name="Martin F."/>
        </authorList>
    </citation>
    <scope>NUCLEOTIDE SEQUENCE</scope>
    <source>
        <strain evidence="1">HHB10654</strain>
    </source>
</reference>
<comment type="caution">
    <text evidence="1">The sequence shown here is derived from an EMBL/GenBank/DDBJ whole genome shotgun (WGS) entry which is preliminary data.</text>
</comment>
<keyword evidence="2" id="KW-1185">Reference proteome</keyword>
<proteinExistence type="predicted"/>
<evidence type="ECO:0000313" key="2">
    <source>
        <dbReference type="Proteomes" id="UP000814140"/>
    </source>
</evidence>
<gene>
    <name evidence="1" type="ORF">BV25DRAFT_1922753</name>
</gene>
<dbReference type="EMBL" id="MU277479">
    <property type="protein sequence ID" value="KAI0054362.1"/>
    <property type="molecule type" value="Genomic_DNA"/>
</dbReference>
<sequence>MTSQKLGASAIRDGGYIVSQTKFSQVPRRLAFLFVSMNNLNGMLSEMNLSANQIQFNREDHYHRTPGDFKDSEISVQRASRLRDEERGLFGPTQLPVIRWRPDGINPRTRLSHPDVLGARGRDGPIILTVVSRVLSTSFEDRAGRPLPHISSRFHPLYFADALAMQQMLADASFLPDGYRPFRTIKAAFRADRNLASDTEGMTVKFLPFNSVFDGRAGYAAPHDSGDIVTPQIGVNEIQAEDLAVYAVSIQRFLIPQGASPTRWTARLRLEGITLLQRSSETSSPSIPAGNPVN</sequence>
<dbReference type="Proteomes" id="UP000814140">
    <property type="component" value="Unassembled WGS sequence"/>
</dbReference>
<name>A0ACB8SDQ3_9AGAM</name>
<reference evidence="1" key="2">
    <citation type="journal article" date="2022" name="New Phytol.">
        <title>Evolutionary transition to the ectomycorrhizal habit in the genomes of a hyperdiverse lineage of mushroom-forming fungi.</title>
        <authorList>
            <person name="Looney B."/>
            <person name="Miyauchi S."/>
            <person name="Morin E."/>
            <person name="Drula E."/>
            <person name="Courty P.E."/>
            <person name="Kohler A."/>
            <person name="Kuo A."/>
            <person name="LaButti K."/>
            <person name="Pangilinan J."/>
            <person name="Lipzen A."/>
            <person name="Riley R."/>
            <person name="Andreopoulos W."/>
            <person name="He G."/>
            <person name="Johnson J."/>
            <person name="Nolan M."/>
            <person name="Tritt A."/>
            <person name="Barry K.W."/>
            <person name="Grigoriev I.V."/>
            <person name="Nagy L.G."/>
            <person name="Hibbett D."/>
            <person name="Henrissat B."/>
            <person name="Matheny P.B."/>
            <person name="Labbe J."/>
            <person name="Martin F.M."/>
        </authorList>
    </citation>
    <scope>NUCLEOTIDE SEQUENCE</scope>
    <source>
        <strain evidence="1">HHB10654</strain>
    </source>
</reference>
<protein>
    <submittedName>
        <fullName evidence="1">Uncharacterized protein</fullName>
    </submittedName>
</protein>
<organism evidence="1 2">
    <name type="scientific">Artomyces pyxidatus</name>
    <dbReference type="NCBI Taxonomy" id="48021"/>
    <lineage>
        <taxon>Eukaryota</taxon>
        <taxon>Fungi</taxon>
        <taxon>Dikarya</taxon>
        <taxon>Basidiomycota</taxon>
        <taxon>Agaricomycotina</taxon>
        <taxon>Agaricomycetes</taxon>
        <taxon>Russulales</taxon>
        <taxon>Auriscalpiaceae</taxon>
        <taxon>Artomyces</taxon>
    </lineage>
</organism>
<evidence type="ECO:0000313" key="1">
    <source>
        <dbReference type="EMBL" id="KAI0054362.1"/>
    </source>
</evidence>
<accession>A0ACB8SDQ3</accession>